<dbReference type="SUPFAM" id="SSF47413">
    <property type="entry name" value="lambda repressor-like DNA-binding domains"/>
    <property type="match status" value="1"/>
</dbReference>
<dbReference type="RefSeq" id="WP_208242904.1">
    <property type="nucleotide sequence ID" value="NZ_JAGEPF010000012.1"/>
</dbReference>
<accession>A0ABS3RSX8</accession>
<dbReference type="InterPro" id="IPR052345">
    <property type="entry name" value="Rad_response_metalloprotease"/>
</dbReference>
<comment type="caution">
    <text evidence="4">The sequence shown here is derived from an EMBL/GenBank/DDBJ whole genome shotgun (WGS) entry which is preliminary data.</text>
</comment>
<dbReference type="InterPro" id="IPR010359">
    <property type="entry name" value="IrrE_HExxH"/>
</dbReference>
<evidence type="ECO:0000313" key="5">
    <source>
        <dbReference type="Proteomes" id="UP000680206"/>
    </source>
</evidence>
<reference evidence="4 5" key="1">
    <citation type="submission" date="2021-03" db="EMBL/GenBank/DDBJ databases">
        <title>Actinomadura violae sp. nov., isolated from lichen in Thailand.</title>
        <authorList>
            <person name="Kanchanasin P."/>
            <person name="Saeng-In P."/>
            <person name="Phongsopitanun W."/>
            <person name="Yuki M."/>
            <person name="Kudo T."/>
            <person name="Ohkuma M."/>
            <person name="Tanasupawat S."/>
        </authorList>
    </citation>
    <scope>NUCLEOTIDE SEQUENCE [LARGE SCALE GENOMIC DNA]</scope>
    <source>
        <strain evidence="4 5">LCR2-06</strain>
    </source>
</reference>
<dbReference type="CDD" id="cd00093">
    <property type="entry name" value="HTH_XRE"/>
    <property type="match status" value="1"/>
</dbReference>
<feature type="region of interest" description="Disordered" evidence="2">
    <location>
        <begin position="364"/>
        <end position="394"/>
    </location>
</feature>
<evidence type="ECO:0000256" key="1">
    <source>
        <dbReference type="ARBA" id="ARBA00007227"/>
    </source>
</evidence>
<dbReference type="SMART" id="SM00530">
    <property type="entry name" value="HTH_XRE"/>
    <property type="match status" value="1"/>
</dbReference>
<evidence type="ECO:0000256" key="2">
    <source>
        <dbReference type="SAM" id="MobiDB-lite"/>
    </source>
</evidence>
<proteinExistence type="inferred from homology"/>
<evidence type="ECO:0000313" key="4">
    <source>
        <dbReference type="EMBL" id="MBO2459862.1"/>
    </source>
</evidence>
<gene>
    <name evidence="4" type="ORF">J4709_19970</name>
</gene>
<feature type="domain" description="HTH cro/C1-type" evidence="3">
    <location>
        <begin position="26"/>
        <end position="80"/>
    </location>
</feature>
<feature type="compositionally biased region" description="Low complexity" evidence="2">
    <location>
        <begin position="371"/>
        <end position="380"/>
    </location>
</feature>
<dbReference type="Gene3D" id="1.10.10.2910">
    <property type="match status" value="1"/>
</dbReference>
<comment type="similarity">
    <text evidence="1">Belongs to the short-chain fatty acyl-CoA assimilation regulator (ScfR) family.</text>
</comment>
<dbReference type="PANTHER" id="PTHR43236">
    <property type="entry name" value="ANTITOXIN HIGA1"/>
    <property type="match status" value="1"/>
</dbReference>
<dbReference type="PROSITE" id="PS50943">
    <property type="entry name" value="HTH_CROC1"/>
    <property type="match status" value="1"/>
</dbReference>
<dbReference type="Pfam" id="PF06114">
    <property type="entry name" value="Peptidase_M78"/>
    <property type="match status" value="1"/>
</dbReference>
<dbReference type="Proteomes" id="UP000680206">
    <property type="component" value="Unassembled WGS sequence"/>
</dbReference>
<dbReference type="InterPro" id="IPR010982">
    <property type="entry name" value="Lambda_DNA-bd_dom_sf"/>
</dbReference>
<dbReference type="EMBL" id="JAGEPF010000012">
    <property type="protein sequence ID" value="MBO2459862.1"/>
    <property type="molecule type" value="Genomic_DNA"/>
</dbReference>
<dbReference type="Pfam" id="PF01381">
    <property type="entry name" value="HTH_3"/>
    <property type="match status" value="1"/>
</dbReference>
<name>A0ABS3RSX8_9ACTN</name>
<sequence>MTSWNSSFPQKRTVSRVLTASAGERLRTLRELFGLTQIELSRLSGVSQAWISKLENNDGDPGPGMLELIADATGTPVKFFDVSPSTVPLDSLRFRKTASASKKMTKRIHALYGESYRVTEQLVQDTYPAPPLPFATEDELDQEQIETLAMATREALRLAPDKPVPHLTRALERAGVAVAPISLTGPGGETPITSGKHFGVSYWGGPGEAALIGYFTGSGDRDRFTLAHELGHLVLHTFRPRCADPEREAHQFAGAFLLPYQRAVEEFAGRLTLTSLAHKKAAWGVSIQALIMRAAAVDAIDEPRRQSLFVQLNHRGWRKEEPVTVGHEHPLLLWKLLSQRYGDKPYRLASDELAIPPAILRSIAPTPAPTGPATGPRPGRVTQLRRQPLGQHGR</sequence>
<keyword evidence="5" id="KW-1185">Reference proteome</keyword>
<dbReference type="PANTHER" id="PTHR43236:SF1">
    <property type="entry name" value="BLL7220 PROTEIN"/>
    <property type="match status" value="1"/>
</dbReference>
<evidence type="ECO:0000259" key="3">
    <source>
        <dbReference type="PROSITE" id="PS50943"/>
    </source>
</evidence>
<dbReference type="Gene3D" id="1.10.260.40">
    <property type="entry name" value="lambda repressor-like DNA-binding domains"/>
    <property type="match status" value="1"/>
</dbReference>
<organism evidence="4 5">
    <name type="scientific">Actinomadura violacea</name>
    <dbReference type="NCBI Taxonomy" id="2819934"/>
    <lineage>
        <taxon>Bacteria</taxon>
        <taxon>Bacillati</taxon>
        <taxon>Actinomycetota</taxon>
        <taxon>Actinomycetes</taxon>
        <taxon>Streptosporangiales</taxon>
        <taxon>Thermomonosporaceae</taxon>
        <taxon>Actinomadura</taxon>
    </lineage>
</organism>
<dbReference type="InterPro" id="IPR001387">
    <property type="entry name" value="Cro/C1-type_HTH"/>
</dbReference>
<protein>
    <submittedName>
        <fullName evidence="4">Helix-turn-helix domain-containing protein</fullName>
    </submittedName>
</protein>